<dbReference type="InterPro" id="IPR019591">
    <property type="entry name" value="Mrp/NBP35_ATP-bd"/>
</dbReference>
<organism evidence="10 11">
    <name type="scientific">Malassezia yamatoensis</name>
    <dbReference type="NCBI Taxonomy" id="253288"/>
    <lineage>
        <taxon>Eukaryota</taxon>
        <taxon>Fungi</taxon>
        <taxon>Dikarya</taxon>
        <taxon>Basidiomycota</taxon>
        <taxon>Ustilaginomycotina</taxon>
        <taxon>Malasseziomycetes</taxon>
        <taxon>Malasseziales</taxon>
        <taxon>Malasseziaceae</taxon>
        <taxon>Malassezia</taxon>
    </lineage>
</organism>
<dbReference type="GO" id="GO:0005829">
    <property type="term" value="C:cytosol"/>
    <property type="evidence" value="ECO:0007669"/>
    <property type="project" value="TreeGrafter"/>
</dbReference>
<protein>
    <submittedName>
        <fullName evidence="10">Cytosolic Fe-S cluster assembly factor cfd1</fullName>
    </submittedName>
</protein>
<evidence type="ECO:0000256" key="7">
    <source>
        <dbReference type="ARBA" id="ARBA00023004"/>
    </source>
</evidence>
<gene>
    <name evidence="10" type="primary">CFD1</name>
    <name evidence="10" type="ORF">MYAM1_003790</name>
</gene>
<comment type="function">
    <text evidence="9">Component of the cytosolic iron-sulfur (Fe/S) protein assembly (CIA) machinery. Required for maturation of extramitochondrial Fe-S proteins. The NBP35-CFD1 heterotetramer forms a Fe-S scaffold complex, mediating the de novo assembly of an Fe-S cluster and its transfer to target apoproteins.</text>
</comment>
<feature type="binding site" evidence="9">
    <location>
        <position position="201"/>
    </location>
    <ligand>
        <name>[4Fe-4S] cluster</name>
        <dbReference type="ChEBI" id="CHEBI:49883"/>
        <note>ligand shared between dimeric partners</note>
    </ligand>
</feature>
<dbReference type="Proteomes" id="UP001219567">
    <property type="component" value="Chromosome 7"/>
</dbReference>
<dbReference type="InterPro" id="IPR033756">
    <property type="entry name" value="YlxH/NBP35"/>
</dbReference>
<dbReference type="GO" id="GO:0005524">
    <property type="term" value="F:ATP binding"/>
    <property type="evidence" value="ECO:0007669"/>
    <property type="project" value="UniProtKB-KW"/>
</dbReference>
<evidence type="ECO:0000256" key="4">
    <source>
        <dbReference type="ARBA" id="ARBA00022723"/>
    </source>
</evidence>
<dbReference type="GO" id="GO:0051539">
    <property type="term" value="F:4 iron, 4 sulfur cluster binding"/>
    <property type="evidence" value="ECO:0007669"/>
    <property type="project" value="UniProtKB-UniRule"/>
</dbReference>
<name>A0AAJ5YVA2_9BASI</name>
<keyword evidence="4 9" id="KW-0479">Metal-binding</keyword>
<dbReference type="EMBL" id="CP119949">
    <property type="protein sequence ID" value="WFD01030.1"/>
    <property type="molecule type" value="Genomic_DNA"/>
</dbReference>
<reference evidence="10 11" key="1">
    <citation type="submission" date="2023-03" db="EMBL/GenBank/DDBJ databases">
        <title>Mating type loci evolution in Malassezia.</title>
        <authorList>
            <person name="Coelho M.A."/>
        </authorList>
    </citation>
    <scope>NUCLEOTIDE SEQUENCE [LARGE SCALE GENOMIC DNA]</scope>
    <source>
        <strain evidence="10 11">CBS 9725</strain>
    </source>
</reference>
<dbReference type="InterPro" id="IPR027417">
    <property type="entry name" value="P-loop_NTPase"/>
</dbReference>
<keyword evidence="5 9" id="KW-0547">Nucleotide-binding</keyword>
<dbReference type="GO" id="GO:0140663">
    <property type="term" value="F:ATP-dependent FeS chaperone activity"/>
    <property type="evidence" value="ECO:0007669"/>
    <property type="project" value="InterPro"/>
</dbReference>
<dbReference type="SUPFAM" id="SSF52540">
    <property type="entry name" value="P-loop containing nucleoside triphosphate hydrolases"/>
    <property type="match status" value="1"/>
</dbReference>
<keyword evidence="6 9" id="KW-0067">ATP-binding</keyword>
<dbReference type="HAMAP" id="MF_03039">
    <property type="entry name" value="NUBP2"/>
    <property type="match status" value="1"/>
</dbReference>
<dbReference type="InterPro" id="IPR028600">
    <property type="entry name" value="NUBP2/Cfd1_eukaryotes"/>
</dbReference>
<dbReference type="Gene3D" id="3.40.50.300">
    <property type="entry name" value="P-loop containing nucleotide triphosphate hydrolases"/>
    <property type="match status" value="1"/>
</dbReference>
<dbReference type="Pfam" id="PF10609">
    <property type="entry name" value="ParA"/>
    <property type="match status" value="1"/>
</dbReference>
<dbReference type="GO" id="GO:0016226">
    <property type="term" value="P:iron-sulfur cluster assembly"/>
    <property type="evidence" value="ECO:0007669"/>
    <property type="project" value="UniProtKB-UniRule"/>
</dbReference>
<feature type="binding site" evidence="9">
    <location>
        <position position="204"/>
    </location>
    <ligand>
        <name>[4Fe-4S] cluster</name>
        <dbReference type="ChEBI" id="CHEBI:49883"/>
        <note>ligand shared between dimeric partners</note>
    </ligand>
</feature>
<evidence type="ECO:0000256" key="9">
    <source>
        <dbReference type="HAMAP-Rule" id="MF_03039"/>
    </source>
</evidence>
<feature type="binding site" evidence="9">
    <location>
        <begin position="21"/>
        <end position="28"/>
    </location>
    <ligand>
        <name>ATP</name>
        <dbReference type="ChEBI" id="CHEBI:30616"/>
    </ligand>
</feature>
<keyword evidence="8 9" id="KW-0411">Iron-sulfur</keyword>
<evidence type="ECO:0000256" key="8">
    <source>
        <dbReference type="ARBA" id="ARBA00023014"/>
    </source>
</evidence>
<dbReference type="GO" id="GO:0046872">
    <property type="term" value="F:metal ion binding"/>
    <property type="evidence" value="ECO:0007669"/>
    <property type="project" value="UniProtKB-KW"/>
</dbReference>
<sequence>MDPKIDRRLQQVKQIVVVLSGKGGVGKSSVAAQLALCLSYQPTDHQSERAHVGILDLDLTGPSIPRMLGLDGAPVHQSTDGWVPVYTDASKCLAVMSVGFLLKSKGDSVVWRGPKKQGMIRQFLGDVRWGSLDYLVIDTPPGTSDEHISMMEAIAPYNPIAVLVTTPQAVALNDNLRSLDFTRKVQLPVIGLIENMSGYVCPHCDECTNVWGKGGGESLAEREHLPFLGRIPIDPELVRVLDDAKAQHGDIAQHTDSISSNKGTSLSYQTILQYRSSRTFPLFQQITAKILEKISEMHTNSTTEANKLCDTL</sequence>
<comment type="similarity">
    <text evidence="9">Belongs to the Mrp/NBP35 ATP-binding proteins family. NUBP2/CFD1 subfamily.</text>
</comment>
<evidence type="ECO:0000256" key="6">
    <source>
        <dbReference type="ARBA" id="ARBA00022840"/>
    </source>
</evidence>
<comment type="subcellular location">
    <subcellularLocation>
        <location evidence="1 9">Cytoplasm</location>
    </subcellularLocation>
</comment>
<keyword evidence="2 9" id="KW-0004">4Fe-4S</keyword>
<dbReference type="PANTHER" id="PTHR23264">
    <property type="entry name" value="NUCLEOTIDE-BINDING PROTEIN NBP35 YEAST -RELATED"/>
    <property type="match status" value="1"/>
</dbReference>
<evidence type="ECO:0000256" key="5">
    <source>
        <dbReference type="ARBA" id="ARBA00022741"/>
    </source>
</evidence>
<dbReference type="FunFam" id="3.40.50.300:FF:001119">
    <property type="entry name" value="Iron-sulfur cluster carrier protein"/>
    <property type="match status" value="1"/>
</dbReference>
<dbReference type="PROSITE" id="PS01215">
    <property type="entry name" value="MRP"/>
    <property type="match status" value="1"/>
</dbReference>
<accession>A0AAJ5YVA2</accession>
<dbReference type="CDD" id="cd02037">
    <property type="entry name" value="Mrp_NBP35"/>
    <property type="match status" value="1"/>
</dbReference>
<evidence type="ECO:0000313" key="10">
    <source>
        <dbReference type="EMBL" id="WFD01030.1"/>
    </source>
</evidence>
<evidence type="ECO:0000313" key="11">
    <source>
        <dbReference type="Proteomes" id="UP001219567"/>
    </source>
</evidence>
<dbReference type="HAMAP" id="MF_02040">
    <property type="entry name" value="Mrp_NBP35"/>
    <property type="match status" value="1"/>
</dbReference>
<dbReference type="PANTHER" id="PTHR23264:SF19">
    <property type="entry name" value="CYTOSOLIC FE-S CLUSTER ASSEMBLY FACTOR NUBP2"/>
    <property type="match status" value="1"/>
</dbReference>
<proteinExistence type="inferred from homology"/>
<keyword evidence="11" id="KW-1185">Reference proteome</keyword>
<evidence type="ECO:0000256" key="3">
    <source>
        <dbReference type="ARBA" id="ARBA00022490"/>
    </source>
</evidence>
<dbReference type="AlphaFoldDB" id="A0AAJ5YVA2"/>
<keyword evidence="7 9" id="KW-0408">Iron</keyword>
<evidence type="ECO:0000256" key="2">
    <source>
        <dbReference type="ARBA" id="ARBA00022485"/>
    </source>
</evidence>
<keyword evidence="3 9" id="KW-0963">Cytoplasm</keyword>
<dbReference type="InterPro" id="IPR000808">
    <property type="entry name" value="Mrp-like_CS"/>
</dbReference>
<evidence type="ECO:0000256" key="1">
    <source>
        <dbReference type="ARBA" id="ARBA00004496"/>
    </source>
</evidence>